<feature type="compositionally biased region" description="Acidic residues" evidence="1">
    <location>
        <begin position="299"/>
        <end position="308"/>
    </location>
</feature>
<organism evidence="3 4">
    <name type="scientific">Elysia chlorotica</name>
    <name type="common">Eastern emerald elysia</name>
    <name type="synonym">Sea slug</name>
    <dbReference type="NCBI Taxonomy" id="188477"/>
    <lineage>
        <taxon>Eukaryota</taxon>
        <taxon>Metazoa</taxon>
        <taxon>Spiralia</taxon>
        <taxon>Lophotrochozoa</taxon>
        <taxon>Mollusca</taxon>
        <taxon>Gastropoda</taxon>
        <taxon>Heterobranchia</taxon>
        <taxon>Euthyneura</taxon>
        <taxon>Panpulmonata</taxon>
        <taxon>Sacoglossa</taxon>
        <taxon>Placobranchoidea</taxon>
        <taxon>Plakobranchidae</taxon>
        <taxon>Elysia</taxon>
    </lineage>
</organism>
<reference evidence="3 4" key="1">
    <citation type="submission" date="2019-01" db="EMBL/GenBank/DDBJ databases">
        <title>A draft genome assembly of the solar-powered sea slug Elysia chlorotica.</title>
        <authorList>
            <person name="Cai H."/>
            <person name="Li Q."/>
            <person name="Fang X."/>
            <person name="Li J."/>
            <person name="Curtis N.E."/>
            <person name="Altenburger A."/>
            <person name="Shibata T."/>
            <person name="Feng M."/>
            <person name="Maeda T."/>
            <person name="Schwartz J.A."/>
            <person name="Shigenobu S."/>
            <person name="Lundholm N."/>
            <person name="Nishiyama T."/>
            <person name="Yang H."/>
            <person name="Hasebe M."/>
            <person name="Li S."/>
            <person name="Pierce S.K."/>
            <person name="Wang J."/>
        </authorList>
    </citation>
    <scope>NUCLEOTIDE SEQUENCE [LARGE SCALE GENOMIC DNA]</scope>
    <source>
        <strain evidence="3">EC2010</strain>
        <tissue evidence="3">Whole organism of an adult</tissue>
    </source>
</reference>
<dbReference type="Proteomes" id="UP000271974">
    <property type="component" value="Unassembled WGS sequence"/>
</dbReference>
<evidence type="ECO:0000313" key="3">
    <source>
        <dbReference type="EMBL" id="RUS69194.1"/>
    </source>
</evidence>
<evidence type="ECO:0000256" key="2">
    <source>
        <dbReference type="SAM" id="Phobius"/>
    </source>
</evidence>
<keyword evidence="2" id="KW-0812">Transmembrane</keyword>
<dbReference type="AlphaFoldDB" id="A0A433SJF4"/>
<evidence type="ECO:0000313" key="4">
    <source>
        <dbReference type="Proteomes" id="UP000271974"/>
    </source>
</evidence>
<proteinExistence type="predicted"/>
<feature type="compositionally biased region" description="Basic and acidic residues" evidence="1">
    <location>
        <begin position="231"/>
        <end position="245"/>
    </location>
</feature>
<feature type="region of interest" description="Disordered" evidence="1">
    <location>
        <begin position="228"/>
        <end position="308"/>
    </location>
</feature>
<comment type="caution">
    <text evidence="3">The sequence shown here is derived from an EMBL/GenBank/DDBJ whole genome shotgun (WGS) entry which is preliminary data.</text>
</comment>
<keyword evidence="2" id="KW-1133">Transmembrane helix</keyword>
<evidence type="ECO:0000256" key="1">
    <source>
        <dbReference type="SAM" id="MobiDB-lite"/>
    </source>
</evidence>
<dbReference type="EMBL" id="RQTK01001785">
    <property type="protein sequence ID" value="RUS69194.1"/>
    <property type="molecule type" value="Genomic_DNA"/>
</dbReference>
<evidence type="ECO:0008006" key="5">
    <source>
        <dbReference type="Google" id="ProtNLM"/>
    </source>
</evidence>
<accession>A0A433SJF4</accession>
<protein>
    <recommendedName>
        <fullName evidence="5">Ig-like domain-containing protein</fullName>
    </recommendedName>
</protein>
<name>A0A433SJF4_ELYCH</name>
<gene>
    <name evidence="3" type="ORF">EGW08_023045</name>
</gene>
<keyword evidence="4" id="KW-1185">Reference proteome</keyword>
<feature type="transmembrane region" description="Helical" evidence="2">
    <location>
        <begin position="185"/>
        <end position="206"/>
    </location>
</feature>
<keyword evidence="2" id="KW-0472">Membrane</keyword>
<sequence>MLRTDFKCCWYLQEKLRSCSDKKRADLRYLPKRPVLTVESSYYLSIGDHVTATCSACVGTGGQLVWALDRLPKTFQWSSDFESTQDSPPSPGGLGIIPQTTWLFEDRNGTNISWSVIEDSVCGPYINSTFERLVGNDLHGAVLVCFTSNPDTISVSKAEVTVRSSVFSVNGYKDPVWTDKIGLRLVLLLVGLFILPLCGIFLFFGAPCGKNQPGRPWRRLRMRNYRAGYPKGKDASKQARPKECIKVPPQMSCPRALSKTQKPSNDKAVVTSKLGDKRKQSANSKHSGKSSKSSGFSEGSDEKDEESM</sequence>